<reference evidence="2" key="1">
    <citation type="journal article" date="2019" name="Int. J. Syst. Evol. Microbiol.">
        <title>The Global Catalogue of Microorganisms (GCM) 10K type strain sequencing project: providing services to taxonomists for standard genome sequencing and annotation.</title>
        <authorList>
            <consortium name="The Broad Institute Genomics Platform"/>
            <consortium name="The Broad Institute Genome Sequencing Center for Infectious Disease"/>
            <person name="Wu L."/>
            <person name="Ma J."/>
        </authorList>
    </citation>
    <scope>NUCLEOTIDE SEQUENCE [LARGE SCALE GENOMIC DNA]</scope>
    <source>
        <strain evidence="2">JCM 17759</strain>
    </source>
</reference>
<protein>
    <submittedName>
        <fullName evidence="1">Uncharacterized protein</fullName>
    </submittedName>
</protein>
<evidence type="ECO:0000313" key="1">
    <source>
        <dbReference type="EMBL" id="GAA4470728.1"/>
    </source>
</evidence>
<comment type="caution">
    <text evidence="1">The sequence shown here is derived from an EMBL/GenBank/DDBJ whole genome shotgun (WGS) entry which is preliminary data.</text>
</comment>
<name>A0ABP8NQF3_9BACT</name>
<dbReference type="Proteomes" id="UP001500840">
    <property type="component" value="Unassembled WGS sequence"/>
</dbReference>
<proteinExistence type="predicted"/>
<organism evidence="1 2">
    <name type="scientific">Novipirellula rosea</name>
    <dbReference type="NCBI Taxonomy" id="1031540"/>
    <lineage>
        <taxon>Bacteria</taxon>
        <taxon>Pseudomonadati</taxon>
        <taxon>Planctomycetota</taxon>
        <taxon>Planctomycetia</taxon>
        <taxon>Pirellulales</taxon>
        <taxon>Pirellulaceae</taxon>
        <taxon>Novipirellula</taxon>
    </lineage>
</organism>
<keyword evidence="2" id="KW-1185">Reference proteome</keyword>
<evidence type="ECO:0000313" key="2">
    <source>
        <dbReference type="Proteomes" id="UP001500840"/>
    </source>
</evidence>
<dbReference type="EMBL" id="BAABGA010000114">
    <property type="protein sequence ID" value="GAA4470728.1"/>
    <property type="molecule type" value="Genomic_DNA"/>
</dbReference>
<sequence>MTMARASFVTPANHLQFVDILQCVVVEWIVAALRPLRQPGGGKGKGALIRGLVYHSIGKTIPNPIVRHV</sequence>
<gene>
    <name evidence="1" type="ORF">GCM10023156_64410</name>
</gene>
<accession>A0ABP8NQF3</accession>